<dbReference type="GO" id="GO:0010071">
    <property type="term" value="P:root meristem specification"/>
    <property type="evidence" value="ECO:0007669"/>
    <property type="project" value="TreeGrafter"/>
</dbReference>
<evidence type="ECO:0000256" key="6">
    <source>
        <dbReference type="ARBA" id="ARBA00023242"/>
    </source>
</evidence>
<evidence type="ECO:0000313" key="11">
    <source>
        <dbReference type="EMBL" id="KAK1308549.1"/>
    </source>
</evidence>
<evidence type="ECO:0000313" key="12">
    <source>
        <dbReference type="Proteomes" id="UP001180020"/>
    </source>
</evidence>
<reference evidence="11" key="2">
    <citation type="submission" date="2023-06" db="EMBL/GenBank/DDBJ databases">
        <authorList>
            <person name="Ma L."/>
            <person name="Liu K.-W."/>
            <person name="Li Z."/>
            <person name="Hsiao Y.-Y."/>
            <person name="Qi Y."/>
            <person name="Fu T."/>
            <person name="Tang G."/>
            <person name="Zhang D."/>
            <person name="Sun W.-H."/>
            <person name="Liu D.-K."/>
            <person name="Li Y."/>
            <person name="Chen G.-Z."/>
            <person name="Liu X.-D."/>
            <person name="Liao X.-Y."/>
            <person name="Jiang Y.-T."/>
            <person name="Yu X."/>
            <person name="Hao Y."/>
            <person name="Huang J."/>
            <person name="Zhao X.-W."/>
            <person name="Ke S."/>
            <person name="Chen Y.-Y."/>
            <person name="Wu W.-L."/>
            <person name="Hsu J.-L."/>
            <person name="Lin Y.-F."/>
            <person name="Huang M.-D."/>
            <person name="Li C.-Y."/>
            <person name="Huang L."/>
            <person name="Wang Z.-W."/>
            <person name="Zhao X."/>
            <person name="Zhong W.-Y."/>
            <person name="Peng D.-H."/>
            <person name="Ahmad S."/>
            <person name="Lan S."/>
            <person name="Zhang J.-S."/>
            <person name="Tsai W.-C."/>
            <person name="Van De Peer Y."/>
            <person name="Liu Z.-J."/>
        </authorList>
    </citation>
    <scope>NUCLEOTIDE SEQUENCE</scope>
    <source>
        <strain evidence="11">CP</strain>
        <tissue evidence="11">Leaves</tissue>
    </source>
</reference>
<evidence type="ECO:0000259" key="10">
    <source>
        <dbReference type="Pfam" id="PF16312"/>
    </source>
</evidence>
<dbReference type="PANTHER" id="PTHR21736">
    <property type="entry name" value="VERNALIZATION-INSENSITIVE PROTEIN 3"/>
    <property type="match status" value="1"/>
</dbReference>
<dbReference type="InterPro" id="IPR032881">
    <property type="entry name" value="Oberon-like_PHD"/>
</dbReference>
<feature type="compositionally biased region" description="Gly residues" evidence="8">
    <location>
        <begin position="109"/>
        <end position="119"/>
    </location>
</feature>
<feature type="region of interest" description="Disordered" evidence="8">
    <location>
        <begin position="551"/>
        <end position="582"/>
    </location>
</feature>
<accession>A0AAV9E5Y6</accession>
<dbReference type="GO" id="GO:0005634">
    <property type="term" value="C:nucleus"/>
    <property type="evidence" value="ECO:0007669"/>
    <property type="project" value="UniProtKB-SubCell"/>
</dbReference>
<keyword evidence="12" id="KW-1185">Reference proteome</keyword>
<dbReference type="GO" id="GO:0010492">
    <property type="term" value="P:maintenance of shoot apical meristem identity"/>
    <property type="evidence" value="ECO:0007669"/>
    <property type="project" value="TreeGrafter"/>
</dbReference>
<evidence type="ECO:0000256" key="1">
    <source>
        <dbReference type="ARBA" id="ARBA00004123"/>
    </source>
</evidence>
<keyword evidence="3" id="KW-0863">Zinc-finger</keyword>
<evidence type="ECO:0000259" key="9">
    <source>
        <dbReference type="Pfam" id="PF07227"/>
    </source>
</evidence>
<dbReference type="PRINTS" id="PR01544">
    <property type="entry name" value="ARATH130DUF"/>
</dbReference>
<feature type="region of interest" description="Disordered" evidence="8">
    <location>
        <begin position="191"/>
        <end position="230"/>
    </location>
</feature>
<dbReference type="EMBL" id="JAUJYO010000009">
    <property type="protein sequence ID" value="KAK1308549.1"/>
    <property type="molecule type" value="Genomic_DNA"/>
</dbReference>
<evidence type="ECO:0000256" key="2">
    <source>
        <dbReference type="ARBA" id="ARBA00022723"/>
    </source>
</evidence>
<dbReference type="GO" id="GO:0010078">
    <property type="term" value="P:maintenance of root meristem identity"/>
    <property type="evidence" value="ECO:0007669"/>
    <property type="project" value="TreeGrafter"/>
</dbReference>
<feature type="region of interest" description="Disordered" evidence="8">
    <location>
        <begin position="104"/>
        <end position="144"/>
    </location>
</feature>
<keyword evidence="6" id="KW-0539">Nucleus</keyword>
<dbReference type="InterPro" id="IPR032535">
    <property type="entry name" value="Oberon_CC"/>
</dbReference>
<gene>
    <name evidence="11" type="primary">OBE3</name>
    <name evidence="11" type="ORF">QJS10_CPA09g00270</name>
</gene>
<dbReference type="Pfam" id="PF16312">
    <property type="entry name" value="Oberon_cc"/>
    <property type="match status" value="1"/>
</dbReference>
<dbReference type="PANTHER" id="PTHR21736:SF38">
    <property type="entry name" value="PROTEIN OBERON 3"/>
    <property type="match status" value="1"/>
</dbReference>
<comment type="caution">
    <text evidence="11">The sequence shown here is derived from an EMBL/GenBank/DDBJ whole genome shotgun (WGS) entry which is preliminary data.</text>
</comment>
<feature type="compositionally biased region" description="Polar residues" evidence="8">
    <location>
        <begin position="128"/>
        <end position="142"/>
    </location>
</feature>
<proteinExistence type="predicted"/>
<evidence type="ECO:0000256" key="3">
    <source>
        <dbReference type="ARBA" id="ARBA00022771"/>
    </source>
</evidence>
<feature type="region of interest" description="Disordered" evidence="8">
    <location>
        <begin position="1"/>
        <end position="31"/>
    </location>
</feature>
<dbReference type="InterPro" id="IPR004082">
    <property type="entry name" value="OBERON"/>
</dbReference>
<evidence type="ECO:0000256" key="5">
    <source>
        <dbReference type="ARBA" id="ARBA00023054"/>
    </source>
</evidence>
<dbReference type="Proteomes" id="UP001180020">
    <property type="component" value="Unassembled WGS sequence"/>
</dbReference>
<feature type="domain" description="Oberon coiled-coil region" evidence="10">
    <location>
        <begin position="573"/>
        <end position="673"/>
    </location>
</feature>
<evidence type="ECO:0000256" key="7">
    <source>
        <dbReference type="SAM" id="Coils"/>
    </source>
</evidence>
<feature type="coiled-coil region" evidence="7">
    <location>
        <begin position="586"/>
        <end position="682"/>
    </location>
</feature>
<reference evidence="11" key="1">
    <citation type="journal article" date="2023" name="Nat. Commun.">
        <title>Diploid and tetraploid genomes of Acorus and the evolution of monocots.</title>
        <authorList>
            <person name="Ma L."/>
            <person name="Liu K.W."/>
            <person name="Li Z."/>
            <person name="Hsiao Y.Y."/>
            <person name="Qi Y."/>
            <person name="Fu T."/>
            <person name="Tang G.D."/>
            <person name="Zhang D."/>
            <person name="Sun W.H."/>
            <person name="Liu D.K."/>
            <person name="Li Y."/>
            <person name="Chen G.Z."/>
            <person name="Liu X.D."/>
            <person name="Liao X.Y."/>
            <person name="Jiang Y.T."/>
            <person name="Yu X."/>
            <person name="Hao Y."/>
            <person name="Huang J."/>
            <person name="Zhao X.W."/>
            <person name="Ke S."/>
            <person name="Chen Y.Y."/>
            <person name="Wu W.L."/>
            <person name="Hsu J.L."/>
            <person name="Lin Y.F."/>
            <person name="Huang M.D."/>
            <person name="Li C.Y."/>
            <person name="Huang L."/>
            <person name="Wang Z.W."/>
            <person name="Zhao X."/>
            <person name="Zhong W.Y."/>
            <person name="Peng D.H."/>
            <person name="Ahmad S."/>
            <person name="Lan S."/>
            <person name="Zhang J.S."/>
            <person name="Tsai W.C."/>
            <person name="Van de Peer Y."/>
            <person name="Liu Z.J."/>
        </authorList>
    </citation>
    <scope>NUCLEOTIDE SEQUENCE</scope>
    <source>
        <strain evidence="11">CP</strain>
    </source>
</reference>
<dbReference type="Pfam" id="PF07227">
    <property type="entry name" value="PHD_Oberon"/>
    <property type="match status" value="1"/>
</dbReference>
<evidence type="ECO:0000256" key="8">
    <source>
        <dbReference type="SAM" id="MobiDB-lite"/>
    </source>
</evidence>
<keyword evidence="4" id="KW-0862">Zinc</keyword>
<dbReference type="AlphaFoldDB" id="A0AAV9E5Y6"/>
<keyword evidence="2" id="KW-0479">Metal-binding</keyword>
<protein>
    <submittedName>
        <fullName evidence="11">Protein OBERON 3</fullName>
    </submittedName>
</protein>
<dbReference type="InterPro" id="IPR047578">
    <property type="entry name" value="OBE1-like_PHD"/>
</dbReference>
<sequence>MFAGAADPPHETIPSVHSDPPFQSRPSKPCTTQELTLSYLCDLPESRGKQPLIVPPDRPIDVPPIRDFLHINNNNNSVSSSSLPPLKRPIDPIDAAADGLNLSLSLNSSGGGGGGGGGGGPPPKRTRSVQSLVPSTSNNHSRTISDDFAASQSFYSHNPSCSLRDSSDQIYYCGEGTNGSVHSRFKPLIGGGDGNHSHNSIFPSELPPAPVSRPAGSRGSDRHRPGVIGSPERVLREIVSESVPAAAQMVQQLPEEAVEAVRDHLRGIVGKEELAGLRRRLDRRADLTAETLVKSTRAQLEILVAIKTGIPAYLTPKAFSVPELVEVFTLARCRNPACKSLLPIEDCDCKICSSKKGFCSACMCPVCLEFDCALNTCSWVGCDVCSHWCHASCGLEKGLIRPGQGTTGVQFHCLGCGHASEMFGFVKDVFGVCANDWVVETMKKELDCVRRIFGGSEDSKGRELKGVAEELLLRLEKRVISASDACDAMLRYFKYGVFEFSVSGAPSKDLSQITQRTTDVSGQPPIHPPKITYPLNTTTTKIDLNTEIAHKSTHKPLPCEPSSEPPFPFKPSSSKREDSDSLESIIRFKEAEARLFQSKADEARREAEGYLQIVRAKMKKLEEEYTTNLTKLCLQETEERRRKKLKELKALENSQCDYYNMKMRMQAEIASLLERMEATKQQCV</sequence>
<name>A0AAV9E5Y6_ACOCL</name>
<dbReference type="CDD" id="cd15612">
    <property type="entry name" value="PHD_OBE1_like"/>
    <property type="match status" value="1"/>
</dbReference>
<comment type="subcellular location">
    <subcellularLocation>
        <location evidence="1">Nucleus</location>
    </subcellularLocation>
</comment>
<feature type="domain" description="Oberon-like PHD finger" evidence="9">
    <location>
        <begin position="333"/>
        <end position="451"/>
    </location>
</feature>
<dbReference type="CDD" id="cd22249">
    <property type="entry name" value="UDM1_RNF168_RNF169-like"/>
    <property type="match status" value="1"/>
</dbReference>
<dbReference type="GO" id="GO:0008270">
    <property type="term" value="F:zinc ion binding"/>
    <property type="evidence" value="ECO:0007669"/>
    <property type="project" value="UniProtKB-KW"/>
</dbReference>
<organism evidence="11 12">
    <name type="scientific">Acorus calamus</name>
    <name type="common">Sweet flag</name>
    <dbReference type="NCBI Taxonomy" id="4465"/>
    <lineage>
        <taxon>Eukaryota</taxon>
        <taxon>Viridiplantae</taxon>
        <taxon>Streptophyta</taxon>
        <taxon>Embryophyta</taxon>
        <taxon>Tracheophyta</taxon>
        <taxon>Spermatophyta</taxon>
        <taxon>Magnoliopsida</taxon>
        <taxon>Liliopsida</taxon>
        <taxon>Acoraceae</taxon>
        <taxon>Acorus</taxon>
    </lineage>
</organism>
<dbReference type="GO" id="GO:0010468">
    <property type="term" value="P:regulation of gene expression"/>
    <property type="evidence" value="ECO:0007669"/>
    <property type="project" value="TreeGrafter"/>
</dbReference>
<keyword evidence="5 7" id="KW-0175">Coiled coil</keyword>
<evidence type="ECO:0000256" key="4">
    <source>
        <dbReference type="ARBA" id="ARBA00022833"/>
    </source>
</evidence>